<dbReference type="PANTHER" id="PTHR35317">
    <property type="entry name" value="OS04G0629600 PROTEIN"/>
    <property type="match status" value="1"/>
</dbReference>
<proteinExistence type="predicted"/>
<reference evidence="2 3" key="1">
    <citation type="submission" date="2024-04" db="EMBL/GenBank/DDBJ databases">
        <title>Genome assembly C_amara_ONT_v2.</title>
        <authorList>
            <person name="Yant L."/>
            <person name="Moore C."/>
            <person name="Slenker M."/>
        </authorList>
    </citation>
    <scope>NUCLEOTIDE SEQUENCE [LARGE SCALE GENOMIC DNA]</scope>
    <source>
        <tissue evidence="2">Leaf</tissue>
    </source>
</reference>
<dbReference type="Pfam" id="PF22936">
    <property type="entry name" value="Pol_BBD"/>
    <property type="match status" value="1"/>
</dbReference>
<keyword evidence="3" id="KW-1185">Reference proteome</keyword>
<dbReference type="Proteomes" id="UP001558713">
    <property type="component" value="Unassembled WGS sequence"/>
</dbReference>
<sequence>MAAANIEDAFSDDLNYKIWAQTTKATLLEKGLWDVVENGVPPDPSKIPELATTIQPQELSRWRDLTVKDMNALQILQSSLTDSAFKKTLSASSAKDVWDLLQKGNEEATLRRILEKQFEEVRMDEKESVNSYFDRVWEILENLRRLKVEISEYQICKKVLASLLGPYDGLASMLEEFIDVHNMTCKSIVEFFLIHEYESVTEEDILKLLKNLRLKSKSEKWCDVCYKNDHNQEDCNVSKEEEDEIVVNYGLLTEVRLGDLTYDEDIWMIYGKATNHMTPYEKYFTSLDRTHKAKVGLVDGRVIMVEGRGDVKVMMKEGKKKMMIKNVLFVPSLNRNVLSLSQMESTGYSFTEGGRGERIIRDPTGEEIGETMWKWDENGLALPLKVIEGNFTS</sequence>
<dbReference type="Pfam" id="PF14223">
    <property type="entry name" value="Retrotran_gag_2"/>
    <property type="match status" value="1"/>
</dbReference>
<protein>
    <recommendedName>
        <fullName evidence="1">Retrovirus-related Pol polyprotein from transposon TNT 1-94-like beta-barrel domain-containing protein</fullName>
    </recommendedName>
</protein>
<evidence type="ECO:0000259" key="1">
    <source>
        <dbReference type="Pfam" id="PF22936"/>
    </source>
</evidence>
<organism evidence="2 3">
    <name type="scientific">Cardamine amara subsp. amara</name>
    <dbReference type="NCBI Taxonomy" id="228776"/>
    <lineage>
        <taxon>Eukaryota</taxon>
        <taxon>Viridiplantae</taxon>
        <taxon>Streptophyta</taxon>
        <taxon>Embryophyta</taxon>
        <taxon>Tracheophyta</taxon>
        <taxon>Spermatophyta</taxon>
        <taxon>Magnoliopsida</taxon>
        <taxon>eudicotyledons</taxon>
        <taxon>Gunneridae</taxon>
        <taxon>Pentapetalae</taxon>
        <taxon>rosids</taxon>
        <taxon>malvids</taxon>
        <taxon>Brassicales</taxon>
        <taxon>Brassicaceae</taxon>
        <taxon>Cardamineae</taxon>
        <taxon>Cardamine</taxon>
    </lineage>
</organism>
<name>A0ABD0ZSI6_CARAN</name>
<evidence type="ECO:0000313" key="3">
    <source>
        <dbReference type="Proteomes" id="UP001558713"/>
    </source>
</evidence>
<accession>A0ABD0ZSI6</accession>
<dbReference type="InterPro" id="IPR054722">
    <property type="entry name" value="PolX-like_BBD"/>
</dbReference>
<dbReference type="PANTHER" id="PTHR35317:SF23">
    <property type="entry name" value="OS04G0629600 PROTEIN"/>
    <property type="match status" value="1"/>
</dbReference>
<dbReference type="AlphaFoldDB" id="A0ABD0ZSI6"/>
<feature type="domain" description="Retrovirus-related Pol polyprotein from transposon TNT 1-94-like beta-barrel" evidence="1">
    <location>
        <begin position="267"/>
        <end position="348"/>
    </location>
</feature>
<dbReference type="EMBL" id="JBANAX010000688">
    <property type="protein sequence ID" value="KAL1197582.1"/>
    <property type="molecule type" value="Genomic_DNA"/>
</dbReference>
<evidence type="ECO:0000313" key="2">
    <source>
        <dbReference type="EMBL" id="KAL1197582.1"/>
    </source>
</evidence>
<gene>
    <name evidence="2" type="ORF">V5N11_012156</name>
</gene>
<comment type="caution">
    <text evidence="2">The sequence shown here is derived from an EMBL/GenBank/DDBJ whole genome shotgun (WGS) entry which is preliminary data.</text>
</comment>